<dbReference type="PANTHER" id="PTHR43791:SF36">
    <property type="entry name" value="TRANSPORTER, PUTATIVE (AFU_ORTHOLOGUE AFUA_6G08340)-RELATED"/>
    <property type="match status" value="1"/>
</dbReference>
<comment type="caution">
    <text evidence="9">The sequence shown here is derived from an EMBL/GenBank/DDBJ whole genome shotgun (WGS) entry which is preliminary data.</text>
</comment>
<reference evidence="9" key="1">
    <citation type="submission" date="2023-04" db="EMBL/GenBank/DDBJ databases">
        <title>Black Yeasts Isolated from many extreme environments.</title>
        <authorList>
            <person name="Coleine C."/>
            <person name="Stajich J.E."/>
            <person name="Selbmann L."/>
        </authorList>
    </citation>
    <scope>NUCLEOTIDE SEQUENCE</scope>
    <source>
        <strain evidence="9">CCFEE 5312</strain>
    </source>
</reference>
<feature type="transmembrane region" description="Helical" evidence="7">
    <location>
        <begin position="85"/>
        <end position="106"/>
    </location>
</feature>
<dbReference type="AlphaFoldDB" id="A0AAJ0DIF0"/>
<dbReference type="Proteomes" id="UP001271007">
    <property type="component" value="Unassembled WGS sequence"/>
</dbReference>
<name>A0AAJ0DIF0_9PEZI</name>
<feature type="transmembrane region" description="Helical" evidence="7">
    <location>
        <begin position="366"/>
        <end position="387"/>
    </location>
</feature>
<keyword evidence="4 7" id="KW-1133">Transmembrane helix</keyword>
<dbReference type="Pfam" id="PF07690">
    <property type="entry name" value="MFS_1"/>
    <property type="match status" value="1"/>
</dbReference>
<feature type="transmembrane region" description="Helical" evidence="7">
    <location>
        <begin position="206"/>
        <end position="226"/>
    </location>
</feature>
<feature type="transmembrane region" description="Helical" evidence="7">
    <location>
        <begin position="399"/>
        <end position="420"/>
    </location>
</feature>
<evidence type="ECO:0000313" key="9">
    <source>
        <dbReference type="EMBL" id="KAK3050794.1"/>
    </source>
</evidence>
<dbReference type="GO" id="GO:0016020">
    <property type="term" value="C:membrane"/>
    <property type="evidence" value="ECO:0007669"/>
    <property type="project" value="UniProtKB-SubCell"/>
</dbReference>
<dbReference type="GO" id="GO:0022857">
    <property type="term" value="F:transmembrane transporter activity"/>
    <property type="evidence" value="ECO:0007669"/>
    <property type="project" value="InterPro"/>
</dbReference>
<dbReference type="PROSITE" id="PS50850">
    <property type="entry name" value="MFS"/>
    <property type="match status" value="1"/>
</dbReference>
<evidence type="ECO:0000256" key="1">
    <source>
        <dbReference type="ARBA" id="ARBA00004141"/>
    </source>
</evidence>
<dbReference type="SUPFAM" id="SSF103473">
    <property type="entry name" value="MFS general substrate transporter"/>
    <property type="match status" value="1"/>
</dbReference>
<keyword evidence="10" id="KW-1185">Reference proteome</keyword>
<dbReference type="FunFam" id="1.20.1250.20:FF:000018">
    <property type="entry name" value="MFS transporter permease"/>
    <property type="match status" value="1"/>
</dbReference>
<dbReference type="FunFam" id="1.20.1250.20:FF:000013">
    <property type="entry name" value="MFS general substrate transporter"/>
    <property type="match status" value="1"/>
</dbReference>
<evidence type="ECO:0000256" key="2">
    <source>
        <dbReference type="ARBA" id="ARBA00022448"/>
    </source>
</evidence>
<keyword evidence="3 7" id="KW-0812">Transmembrane</keyword>
<keyword evidence="5 7" id="KW-0472">Membrane</keyword>
<feature type="transmembrane region" description="Helical" evidence="7">
    <location>
        <begin position="341"/>
        <end position="360"/>
    </location>
</feature>
<feature type="transmembrane region" description="Helical" evidence="7">
    <location>
        <begin position="44"/>
        <end position="61"/>
    </location>
</feature>
<evidence type="ECO:0000256" key="3">
    <source>
        <dbReference type="ARBA" id="ARBA00022692"/>
    </source>
</evidence>
<feature type="region of interest" description="Disordered" evidence="6">
    <location>
        <begin position="1"/>
        <end position="23"/>
    </location>
</feature>
<feature type="transmembrane region" description="Helical" evidence="7">
    <location>
        <begin position="432"/>
        <end position="454"/>
    </location>
</feature>
<dbReference type="Gene3D" id="1.20.1250.20">
    <property type="entry name" value="MFS general substrate transporter like domains"/>
    <property type="match status" value="2"/>
</dbReference>
<evidence type="ECO:0000256" key="7">
    <source>
        <dbReference type="SAM" id="Phobius"/>
    </source>
</evidence>
<dbReference type="EMBL" id="JAWDJX010000029">
    <property type="protein sequence ID" value="KAK3050794.1"/>
    <property type="molecule type" value="Genomic_DNA"/>
</dbReference>
<feature type="domain" description="Major facilitator superfamily (MFS) profile" evidence="8">
    <location>
        <begin position="48"/>
        <end position="458"/>
    </location>
</feature>
<gene>
    <name evidence="9" type="ORF">LTR09_007870</name>
</gene>
<dbReference type="InterPro" id="IPR020846">
    <property type="entry name" value="MFS_dom"/>
</dbReference>
<accession>A0AAJ0DIF0</accession>
<sequence>MADVEKAPLEADQNSNPTEVSAKERAEAFVAPTPKEEKDIIRKLDFHIMPIVFILYMLAVLDRSNLGNARLAGMEDDIDLSGFRYNWLGTIFYIAYIFSQWLLMGWKQFPPHIWCASVVLFWGFVATIQAAAVNWSGLMACRFFLGVAEAAYGPGVPLYLTYFYPREKVGFRHGIFIAAAALANAYGGALAFGISQINGSLAPWRILFLIEGLPTCVFALVPFFFLPDSIKQAKFLNDREKEVAYHFVARNQRLDVNKNQGLRIKEMLEGIKDPKSYLPGIMYFSVNVSFASLPLFVPTIISELGIFTDVESNGLSAPPYLLCFFYIILVCWCSDRFKMRGPFCALSGLIAAIGFIINATSSSPGVRYFSIFLSVQIFASVALLLAWTANIHATESKRAGGYTVLATLGQCGPLLGTNVFPDSEAPRFQQGLWISASFCLLVTVVSTVLSLWLIRENKKMDKEGVPEVQEFEDTSVAREDGQNEKHRYIW</sequence>
<feature type="transmembrane region" description="Helical" evidence="7">
    <location>
        <begin position="175"/>
        <end position="194"/>
    </location>
</feature>
<feature type="transmembrane region" description="Helical" evidence="7">
    <location>
        <begin position="317"/>
        <end position="334"/>
    </location>
</feature>
<evidence type="ECO:0000313" key="10">
    <source>
        <dbReference type="Proteomes" id="UP001271007"/>
    </source>
</evidence>
<evidence type="ECO:0000256" key="6">
    <source>
        <dbReference type="SAM" id="MobiDB-lite"/>
    </source>
</evidence>
<dbReference type="InterPro" id="IPR036259">
    <property type="entry name" value="MFS_trans_sf"/>
</dbReference>
<proteinExistence type="predicted"/>
<dbReference type="PANTHER" id="PTHR43791">
    <property type="entry name" value="PERMEASE-RELATED"/>
    <property type="match status" value="1"/>
</dbReference>
<protein>
    <recommendedName>
        <fullName evidence="8">Major facilitator superfamily (MFS) profile domain-containing protein</fullName>
    </recommendedName>
</protein>
<feature type="transmembrane region" description="Helical" evidence="7">
    <location>
        <begin position="143"/>
        <end position="163"/>
    </location>
</feature>
<comment type="subcellular location">
    <subcellularLocation>
        <location evidence="1">Membrane</location>
        <topology evidence="1">Multi-pass membrane protein</topology>
    </subcellularLocation>
</comment>
<evidence type="ECO:0000259" key="8">
    <source>
        <dbReference type="PROSITE" id="PS50850"/>
    </source>
</evidence>
<evidence type="ECO:0000256" key="5">
    <source>
        <dbReference type="ARBA" id="ARBA00023136"/>
    </source>
</evidence>
<feature type="transmembrane region" description="Helical" evidence="7">
    <location>
        <begin position="277"/>
        <end position="297"/>
    </location>
</feature>
<dbReference type="InterPro" id="IPR011701">
    <property type="entry name" value="MFS"/>
</dbReference>
<organism evidence="9 10">
    <name type="scientific">Extremus antarcticus</name>
    <dbReference type="NCBI Taxonomy" id="702011"/>
    <lineage>
        <taxon>Eukaryota</taxon>
        <taxon>Fungi</taxon>
        <taxon>Dikarya</taxon>
        <taxon>Ascomycota</taxon>
        <taxon>Pezizomycotina</taxon>
        <taxon>Dothideomycetes</taxon>
        <taxon>Dothideomycetidae</taxon>
        <taxon>Mycosphaerellales</taxon>
        <taxon>Extremaceae</taxon>
        <taxon>Extremus</taxon>
    </lineage>
</organism>
<feature type="transmembrane region" description="Helical" evidence="7">
    <location>
        <begin position="113"/>
        <end position="137"/>
    </location>
</feature>
<evidence type="ECO:0000256" key="4">
    <source>
        <dbReference type="ARBA" id="ARBA00022989"/>
    </source>
</evidence>
<keyword evidence="2" id="KW-0813">Transport</keyword>